<evidence type="ECO:0000313" key="3">
    <source>
        <dbReference type="Proteomes" id="UP000533269"/>
    </source>
</evidence>
<reference evidence="2 3" key="1">
    <citation type="submission" date="2020-08" db="EMBL/GenBank/DDBJ databases">
        <title>The Agave Microbiome: Exploring the role of microbial communities in plant adaptations to desert environments.</title>
        <authorList>
            <person name="Partida-Martinez L.P."/>
        </authorList>
    </citation>
    <scope>NUCLEOTIDE SEQUENCE [LARGE SCALE GENOMIC DNA]</scope>
    <source>
        <strain evidence="2 3">AS2.23</strain>
    </source>
</reference>
<dbReference type="EMBL" id="JACHVY010000001">
    <property type="protein sequence ID" value="MBB2900489.1"/>
    <property type="molecule type" value="Genomic_DNA"/>
</dbReference>
<name>A0A7W4TKB2_KINRA</name>
<evidence type="ECO:0000259" key="1">
    <source>
        <dbReference type="Pfam" id="PF13391"/>
    </source>
</evidence>
<comment type="caution">
    <text evidence="2">The sequence shown here is derived from an EMBL/GenBank/DDBJ whole genome shotgun (WGS) entry which is preliminary data.</text>
</comment>
<feature type="domain" description="HNH nuclease" evidence="1">
    <location>
        <begin position="308"/>
        <end position="345"/>
    </location>
</feature>
<gene>
    <name evidence="2" type="ORF">FHR75_001277</name>
</gene>
<organism evidence="2 3">
    <name type="scientific">Kineococcus radiotolerans</name>
    <dbReference type="NCBI Taxonomy" id="131568"/>
    <lineage>
        <taxon>Bacteria</taxon>
        <taxon>Bacillati</taxon>
        <taxon>Actinomycetota</taxon>
        <taxon>Actinomycetes</taxon>
        <taxon>Kineosporiales</taxon>
        <taxon>Kineosporiaceae</taxon>
        <taxon>Kineococcus</taxon>
    </lineage>
</organism>
<reference evidence="2 3" key="2">
    <citation type="submission" date="2020-08" db="EMBL/GenBank/DDBJ databases">
        <authorList>
            <person name="Partida-Martinez L."/>
            <person name="Huntemann M."/>
            <person name="Clum A."/>
            <person name="Wang J."/>
            <person name="Palaniappan K."/>
            <person name="Ritter S."/>
            <person name="Chen I.-M."/>
            <person name="Stamatis D."/>
            <person name="Reddy T."/>
            <person name="O'Malley R."/>
            <person name="Daum C."/>
            <person name="Shapiro N."/>
            <person name="Ivanova N."/>
            <person name="Kyrpides N."/>
            <person name="Woyke T."/>
        </authorList>
    </citation>
    <scope>NUCLEOTIDE SEQUENCE [LARGE SCALE GENOMIC DNA]</scope>
    <source>
        <strain evidence="2 3">AS2.23</strain>
    </source>
</reference>
<dbReference type="AlphaFoldDB" id="A0A7W4TKB2"/>
<protein>
    <recommendedName>
        <fullName evidence="1">HNH nuclease domain-containing protein</fullName>
    </recommendedName>
</protein>
<sequence length="420" mass="45566">MQQGLALDDVVQRVSPADAEALAAATAGERVRLWGATPPKRSGDEKATALRERRVGDRVLFYADSTFIAAARILYLLHSPELARWVWGEDDGGQTWEHIMALTDVEYRTLPAPQILPQVGRAPVLRNMALLFPIDSDTVWRAWEAAPAAAEPARRTMRRSSPSVTEALAVLRALIGQPLITATGATNRIMSVQDQSALVATARTPSGSAVPAREVQHGLDLLRAHGEVRVQVPVLGHRSSFIGAVLGALPGARLLTDPARVMLDEELTLAVTRVPIMASLDGTAQATVRREQAPLRRRLLKGASTGLCALCGAQLPTDLLIAAHIKPRSECSDAEKADLDNIAMLACLFGCDALYENGYISVDATGRIVAADVVDVTTAHLRDRLERLGGQMCSAHRPATATYFLWHWERRLLRTEVNNT</sequence>
<dbReference type="RefSeq" id="WP_183390716.1">
    <property type="nucleotide sequence ID" value="NZ_JACHVY010000001.1"/>
</dbReference>
<proteinExistence type="predicted"/>
<dbReference type="Proteomes" id="UP000533269">
    <property type="component" value="Unassembled WGS sequence"/>
</dbReference>
<accession>A0A7W4TKB2</accession>
<dbReference type="Pfam" id="PF13391">
    <property type="entry name" value="HNH_2"/>
    <property type="match status" value="1"/>
</dbReference>
<dbReference type="InterPro" id="IPR003615">
    <property type="entry name" value="HNH_nuc"/>
</dbReference>
<evidence type="ECO:0000313" key="2">
    <source>
        <dbReference type="EMBL" id="MBB2900489.1"/>
    </source>
</evidence>